<name>M0QQ53_9ACTN</name>
<dbReference type="GO" id="GO:0003676">
    <property type="term" value="F:nucleic acid binding"/>
    <property type="evidence" value="ECO:0007669"/>
    <property type="project" value="InterPro"/>
</dbReference>
<dbReference type="OrthoDB" id="3359450at2"/>
<dbReference type="eggNOG" id="ENOG50324KK">
    <property type="taxonomic scope" value="Bacteria"/>
</dbReference>
<dbReference type="EMBL" id="BANX01000041">
    <property type="protein sequence ID" value="GAC70820.1"/>
    <property type="molecule type" value="Genomic_DNA"/>
</dbReference>
<sequence>MSHIVGLDPSLTSCGIAILGRDGDETVVRKLRSPGHRSVNAKDWRERWHRVVTQSRFVLQALPSDIDLVVVEDMPSHQKPQPALGDRWALWFGLCTELDARGIPVAVCNPATREKWATGKVVRGLSDDVRKARVTTAVREQWPGVQVANHDCADALTLAAMGALKLGWTLPFEIKDRHHEGLTHVAWPKEMRRA</sequence>
<evidence type="ECO:0000313" key="1">
    <source>
        <dbReference type="EMBL" id="GAC70820.1"/>
    </source>
</evidence>
<proteinExistence type="predicted"/>
<dbReference type="Proteomes" id="UP000011666">
    <property type="component" value="Unassembled WGS sequence"/>
</dbReference>
<dbReference type="Gene3D" id="3.30.420.10">
    <property type="entry name" value="Ribonuclease H-like superfamily/Ribonuclease H"/>
    <property type="match status" value="1"/>
</dbReference>
<dbReference type="STRING" id="1223545.GS4_41_00700"/>
<dbReference type="InterPro" id="IPR012337">
    <property type="entry name" value="RNaseH-like_sf"/>
</dbReference>
<reference evidence="1 2" key="1">
    <citation type="submission" date="2013-01" db="EMBL/GenBank/DDBJ databases">
        <title>Whole genome shotgun sequence of Gordonia soli NBRC 108243.</title>
        <authorList>
            <person name="Isaki-Nakamura S."/>
            <person name="Hosoyama A."/>
            <person name="Tsuchikane K."/>
            <person name="Ando Y."/>
            <person name="Baba S."/>
            <person name="Ohji S."/>
            <person name="Hamada M."/>
            <person name="Tamura T."/>
            <person name="Yamazoe A."/>
            <person name="Yamazaki S."/>
            <person name="Fujita N."/>
        </authorList>
    </citation>
    <scope>NUCLEOTIDE SEQUENCE [LARGE SCALE GENOMIC DNA]</scope>
    <source>
        <strain evidence="1 2">NBRC 108243</strain>
    </source>
</reference>
<gene>
    <name evidence="1" type="ORF">GS4_41_00700</name>
</gene>
<keyword evidence="2" id="KW-1185">Reference proteome</keyword>
<dbReference type="SUPFAM" id="SSF53098">
    <property type="entry name" value="Ribonuclease H-like"/>
    <property type="match status" value="1"/>
</dbReference>
<accession>M0QQ53</accession>
<organism evidence="1 2">
    <name type="scientific">Gordonia soli NBRC 108243</name>
    <dbReference type="NCBI Taxonomy" id="1223545"/>
    <lineage>
        <taxon>Bacteria</taxon>
        <taxon>Bacillati</taxon>
        <taxon>Actinomycetota</taxon>
        <taxon>Actinomycetes</taxon>
        <taxon>Mycobacteriales</taxon>
        <taxon>Gordoniaceae</taxon>
        <taxon>Gordonia</taxon>
    </lineage>
</organism>
<protein>
    <recommendedName>
        <fullName evidence="3">Holliday junction nuclease RuvC</fullName>
    </recommendedName>
</protein>
<evidence type="ECO:0000313" key="2">
    <source>
        <dbReference type="Proteomes" id="UP000011666"/>
    </source>
</evidence>
<dbReference type="AlphaFoldDB" id="M0QQ53"/>
<dbReference type="InterPro" id="IPR036397">
    <property type="entry name" value="RNaseH_sf"/>
</dbReference>
<comment type="caution">
    <text evidence="1">The sequence shown here is derived from an EMBL/GenBank/DDBJ whole genome shotgun (WGS) entry which is preliminary data.</text>
</comment>
<dbReference type="RefSeq" id="WP_007625179.1">
    <property type="nucleotide sequence ID" value="NZ_BANX01000041.1"/>
</dbReference>
<evidence type="ECO:0008006" key="3">
    <source>
        <dbReference type="Google" id="ProtNLM"/>
    </source>
</evidence>